<proteinExistence type="predicted"/>
<evidence type="ECO:0000256" key="1">
    <source>
        <dbReference type="SAM" id="MobiDB-lite"/>
    </source>
</evidence>
<name>L9XX41_9EURY</name>
<comment type="caution">
    <text evidence="2">The sequence shown here is derived from an EMBL/GenBank/DDBJ whole genome shotgun (WGS) entry which is preliminary data.</text>
</comment>
<reference evidence="2 3" key="1">
    <citation type="journal article" date="2014" name="PLoS Genet.">
        <title>Phylogenetically driven sequencing of extremely halophilic archaea reveals strategies for static and dynamic osmo-response.</title>
        <authorList>
            <person name="Becker E.A."/>
            <person name="Seitzer P.M."/>
            <person name="Tritt A."/>
            <person name="Larsen D."/>
            <person name="Krusor M."/>
            <person name="Yao A.I."/>
            <person name="Wu D."/>
            <person name="Madern D."/>
            <person name="Eisen J.A."/>
            <person name="Darling A.E."/>
            <person name="Facciotti M.T."/>
        </authorList>
    </citation>
    <scope>NUCLEOTIDE SEQUENCE [LARGE SCALE GENOMIC DNA]</scope>
    <source>
        <strain evidence="2 3">DSM 18795</strain>
    </source>
</reference>
<feature type="compositionally biased region" description="Basic and acidic residues" evidence="1">
    <location>
        <begin position="23"/>
        <end position="65"/>
    </location>
</feature>
<feature type="compositionally biased region" description="Polar residues" evidence="1">
    <location>
        <begin position="69"/>
        <end position="80"/>
    </location>
</feature>
<protein>
    <submittedName>
        <fullName evidence="2">Membrane protein involved in toxin uptake</fullName>
    </submittedName>
</protein>
<dbReference type="Proteomes" id="UP000011531">
    <property type="component" value="Unassembled WGS sequence"/>
</dbReference>
<sequence>MTVALLGSLLFMGFAGTAAAHDYHDDKHDNDKHDKHDNDKHDKDRYDDKHDNHHHDNDRYDDGDRTALIGQSSHAETNQYQKVNQENNLKQGDNVAAAYKGDAAAANFASQSNSNAQIGISSSANFAGISQK</sequence>
<evidence type="ECO:0000313" key="3">
    <source>
        <dbReference type="Proteomes" id="UP000011531"/>
    </source>
</evidence>
<dbReference type="EMBL" id="AOIA01000019">
    <property type="protein sequence ID" value="ELY66062.1"/>
    <property type="molecule type" value="Genomic_DNA"/>
</dbReference>
<organism evidence="2 3">
    <name type="scientific">Natronococcus jeotgali DSM 18795</name>
    <dbReference type="NCBI Taxonomy" id="1227498"/>
    <lineage>
        <taxon>Archaea</taxon>
        <taxon>Methanobacteriati</taxon>
        <taxon>Methanobacteriota</taxon>
        <taxon>Stenosarchaea group</taxon>
        <taxon>Halobacteria</taxon>
        <taxon>Halobacteriales</taxon>
        <taxon>Natrialbaceae</taxon>
        <taxon>Natronococcus</taxon>
    </lineage>
</organism>
<gene>
    <name evidence="2" type="ORF">C492_01728</name>
</gene>
<keyword evidence="3" id="KW-1185">Reference proteome</keyword>
<evidence type="ECO:0000313" key="2">
    <source>
        <dbReference type="EMBL" id="ELY66062.1"/>
    </source>
</evidence>
<dbReference type="AlphaFoldDB" id="L9XX41"/>
<accession>L9XX41</accession>
<feature type="region of interest" description="Disordered" evidence="1">
    <location>
        <begin position="23"/>
        <end position="80"/>
    </location>
</feature>